<evidence type="ECO:0000256" key="1">
    <source>
        <dbReference type="SAM" id="MobiDB-lite"/>
    </source>
</evidence>
<keyword evidence="2" id="KW-0472">Membrane</keyword>
<feature type="region of interest" description="Disordered" evidence="1">
    <location>
        <begin position="182"/>
        <end position="208"/>
    </location>
</feature>
<evidence type="ECO:0000313" key="3">
    <source>
        <dbReference type="EMBL" id="VWC50232.1"/>
    </source>
</evidence>
<dbReference type="AlphaFoldDB" id="A0A6P2SJ59"/>
<dbReference type="Proteomes" id="UP000494261">
    <property type="component" value="Unassembled WGS sequence"/>
</dbReference>
<dbReference type="InterPro" id="IPR025421">
    <property type="entry name" value="DUF4148"/>
</dbReference>
<proteinExistence type="predicted"/>
<sequence length="223" mass="24247">MATCICRARSIPCGSCFVRPRRVTVNAASNNRRLKFVACRSPRSFDPVRVRVFFCSDTFPAAIGRRETPTWARAPHIRIALSNRLINVIVNIIFSSEGACCFYGIAHRVTALPNSLEITAMKLAIRTVMLALAVVPALAFAGQGLTRAEVRAQLVQIEHAGYNPARKDIHYPQSIQQAEARLNSSQSTAQADTTGYGSAQSAGSNSGHALTTHAASRSIYLHH</sequence>
<organism evidence="3 4">
    <name type="scientific">Burkholderia aenigmatica</name>
    <dbReference type="NCBI Taxonomy" id="2015348"/>
    <lineage>
        <taxon>Bacteria</taxon>
        <taxon>Pseudomonadati</taxon>
        <taxon>Pseudomonadota</taxon>
        <taxon>Betaproteobacteria</taxon>
        <taxon>Burkholderiales</taxon>
        <taxon>Burkholderiaceae</taxon>
        <taxon>Burkholderia</taxon>
        <taxon>Burkholderia cepacia complex</taxon>
    </lineage>
</organism>
<gene>
    <name evidence="3" type="ORF">BLA13014_07674</name>
</gene>
<keyword evidence="2" id="KW-0812">Transmembrane</keyword>
<protein>
    <submittedName>
        <fullName evidence="3">Membrane protein</fullName>
    </submittedName>
</protein>
<evidence type="ECO:0000256" key="2">
    <source>
        <dbReference type="SAM" id="Phobius"/>
    </source>
</evidence>
<feature type="transmembrane region" description="Helical" evidence="2">
    <location>
        <begin position="85"/>
        <end position="106"/>
    </location>
</feature>
<keyword evidence="2" id="KW-1133">Transmembrane helix</keyword>
<reference evidence="3 4" key="1">
    <citation type="submission" date="2019-09" db="EMBL/GenBank/DDBJ databases">
        <authorList>
            <person name="Depoorter E."/>
        </authorList>
    </citation>
    <scope>NUCLEOTIDE SEQUENCE [LARGE SCALE GENOMIC DNA]</scope>
    <source>
        <strain evidence="3">LMG 13014</strain>
    </source>
</reference>
<name>A0A6P2SJ59_9BURK</name>
<dbReference type="EMBL" id="CABVQC010000091">
    <property type="protein sequence ID" value="VWC50232.1"/>
    <property type="molecule type" value="Genomic_DNA"/>
</dbReference>
<accession>A0A6P2SJ59</accession>
<feature type="transmembrane region" description="Helical" evidence="2">
    <location>
        <begin position="118"/>
        <end position="141"/>
    </location>
</feature>
<dbReference type="Pfam" id="PF13663">
    <property type="entry name" value="DUF4148"/>
    <property type="match status" value="1"/>
</dbReference>
<evidence type="ECO:0000313" key="4">
    <source>
        <dbReference type="Proteomes" id="UP000494261"/>
    </source>
</evidence>